<dbReference type="InterPro" id="IPR005821">
    <property type="entry name" value="Ion_trans_dom"/>
</dbReference>
<keyword evidence="3" id="KW-0677">Repeat</keyword>
<feature type="transmembrane region" description="Helical" evidence="7">
    <location>
        <begin position="1191"/>
        <end position="1212"/>
    </location>
</feature>
<evidence type="ECO:0000256" key="4">
    <source>
        <dbReference type="ARBA" id="ARBA00022989"/>
    </source>
</evidence>
<name>A0A9P6RUV7_9FUNG</name>
<feature type="transmembrane region" description="Helical" evidence="7">
    <location>
        <begin position="1257"/>
        <end position="1281"/>
    </location>
</feature>
<dbReference type="InterPro" id="IPR024862">
    <property type="entry name" value="TRPV"/>
</dbReference>
<feature type="domain" description="Ion transport" evidence="8">
    <location>
        <begin position="1113"/>
        <end position="1291"/>
    </location>
</feature>
<dbReference type="GO" id="GO:0005216">
    <property type="term" value="F:monoatomic ion channel activity"/>
    <property type="evidence" value="ECO:0007669"/>
    <property type="project" value="InterPro"/>
</dbReference>
<evidence type="ECO:0000259" key="8">
    <source>
        <dbReference type="Pfam" id="PF00520"/>
    </source>
</evidence>
<evidence type="ECO:0000256" key="5">
    <source>
        <dbReference type="ARBA" id="ARBA00023136"/>
    </source>
</evidence>
<dbReference type="PANTHER" id="PTHR10582:SF2">
    <property type="entry name" value="INACTIVE"/>
    <property type="match status" value="1"/>
</dbReference>
<gene>
    <name evidence="9" type="ORF">BGZ99_010050</name>
</gene>
<dbReference type="PANTHER" id="PTHR10582">
    <property type="entry name" value="TRANSIENT RECEPTOR POTENTIAL ION CHANNEL PROTEIN"/>
    <property type="match status" value="1"/>
</dbReference>
<proteinExistence type="predicted"/>
<protein>
    <recommendedName>
        <fullName evidence="8">Ion transport domain-containing protein</fullName>
    </recommendedName>
</protein>
<reference evidence="9" key="1">
    <citation type="journal article" date="2020" name="Fungal Divers.">
        <title>Resolving the Mortierellaceae phylogeny through synthesis of multi-gene phylogenetics and phylogenomics.</title>
        <authorList>
            <person name="Vandepol N."/>
            <person name="Liber J."/>
            <person name="Desiro A."/>
            <person name="Na H."/>
            <person name="Kennedy M."/>
            <person name="Barry K."/>
            <person name="Grigoriev I.V."/>
            <person name="Miller A.N."/>
            <person name="O'Donnell K."/>
            <person name="Stajich J.E."/>
            <person name="Bonito G."/>
        </authorList>
    </citation>
    <scope>NUCLEOTIDE SEQUENCE</scope>
    <source>
        <strain evidence="9">REB-010B</strain>
    </source>
</reference>
<keyword evidence="10" id="KW-1185">Reference proteome</keyword>
<evidence type="ECO:0000256" key="1">
    <source>
        <dbReference type="ARBA" id="ARBA00004141"/>
    </source>
</evidence>
<organism evidence="9 10">
    <name type="scientific">Dissophora globulifera</name>
    <dbReference type="NCBI Taxonomy" id="979702"/>
    <lineage>
        <taxon>Eukaryota</taxon>
        <taxon>Fungi</taxon>
        <taxon>Fungi incertae sedis</taxon>
        <taxon>Mucoromycota</taxon>
        <taxon>Mortierellomycotina</taxon>
        <taxon>Mortierellomycetes</taxon>
        <taxon>Mortierellales</taxon>
        <taxon>Mortierellaceae</taxon>
        <taxon>Dissophora</taxon>
    </lineage>
</organism>
<dbReference type="SUPFAM" id="SSF82171">
    <property type="entry name" value="DPP6 N-terminal domain-like"/>
    <property type="match status" value="1"/>
</dbReference>
<dbReference type="GO" id="GO:0005886">
    <property type="term" value="C:plasma membrane"/>
    <property type="evidence" value="ECO:0007669"/>
    <property type="project" value="TreeGrafter"/>
</dbReference>
<keyword evidence="5 7" id="KW-0472">Membrane</keyword>
<evidence type="ECO:0000313" key="10">
    <source>
        <dbReference type="Proteomes" id="UP000738325"/>
    </source>
</evidence>
<evidence type="ECO:0000256" key="3">
    <source>
        <dbReference type="ARBA" id="ARBA00022737"/>
    </source>
</evidence>
<comment type="caution">
    <text evidence="9">The sequence shown here is derived from an EMBL/GenBank/DDBJ whole genome shotgun (WGS) entry which is preliminary data.</text>
</comment>
<evidence type="ECO:0000256" key="7">
    <source>
        <dbReference type="SAM" id="Phobius"/>
    </source>
</evidence>
<dbReference type="Proteomes" id="UP000738325">
    <property type="component" value="Unassembled WGS sequence"/>
</dbReference>
<dbReference type="OrthoDB" id="2352140at2759"/>
<evidence type="ECO:0000313" key="9">
    <source>
        <dbReference type="EMBL" id="KAG0326145.1"/>
    </source>
</evidence>
<keyword evidence="2 7" id="KW-0812">Transmembrane</keyword>
<keyword evidence="4 7" id="KW-1133">Transmembrane helix</keyword>
<dbReference type="Pfam" id="PF00520">
    <property type="entry name" value="Ion_trans"/>
    <property type="match status" value="1"/>
</dbReference>
<keyword evidence="6" id="KW-0175">Coiled coil</keyword>
<accession>A0A9P6RUV7</accession>
<evidence type="ECO:0000256" key="6">
    <source>
        <dbReference type="SAM" id="Coils"/>
    </source>
</evidence>
<feature type="coiled-coil region" evidence="6">
    <location>
        <begin position="1402"/>
        <end position="1443"/>
    </location>
</feature>
<evidence type="ECO:0000256" key="2">
    <source>
        <dbReference type="ARBA" id="ARBA00022692"/>
    </source>
</evidence>
<dbReference type="EMBL" id="JAAAIP010000090">
    <property type="protein sequence ID" value="KAG0326145.1"/>
    <property type="molecule type" value="Genomic_DNA"/>
</dbReference>
<feature type="transmembrane region" description="Helical" evidence="7">
    <location>
        <begin position="1224"/>
        <end position="1245"/>
    </location>
</feature>
<dbReference type="GO" id="GO:0098703">
    <property type="term" value="P:calcium ion import across plasma membrane"/>
    <property type="evidence" value="ECO:0007669"/>
    <property type="project" value="TreeGrafter"/>
</dbReference>
<comment type="subcellular location">
    <subcellularLocation>
        <location evidence="1">Membrane</location>
        <topology evidence="1">Multi-pass membrane protein</topology>
    </subcellularLocation>
</comment>
<sequence>MSSDVVVEIPADAQSSFSGLPDAATIHQHLDLSTILDKSVISVESRAERKVLDSQRAYQPSQAALASDRTPPFRMYFGDEVHRSQNECEFRCTTEYRTPVKVDVTCRFTKWRGSITTLKAGLYNIVLGISIENLNVKSIESLSFCNGNSNPNSNGALETLRSFPSSRTGVLRLGLHRQFDKFSVTLKGISMDMEIRTVDLESLQTHPGFIELHYMELHRHQFDTAAEANLILHRPFRWSINVSCRDDTVGIEDRSRPASILHYAVSGDGTHVATLSCTDKYLQMDIWSLKSDQLLAADLHGPEAKNKLDSNPFSPSAPFYPQSRAQVHLPLSAIVLPAREHIMVTMSWDSSKVAVVAANAQYLQEALCLFHYNTALPSTLDGDASKSISRLVPSQDHRNAPALKDFCGYGRFHITAHQDQDVKDELFFSCAKTTVDIYSIHGEWIHLRTIVDDSMCNPRKIIDSLRVKYFSWTSLKGMVYVCDLESGTVTTRITLTRDTLVRFSRDGSQMVLRHTGMKTTTRWTETATVIGTAKNCLGFPAFIQDDSHVIVPSVLPNLDYGRGDVGVVLDATSLIAVRRVSVPIPLHEQQLSSYGADSQSIYSQHGSKLDFVQLDDVVIQPYPRRQYKCNDKCFNELSPLQVFDSRSILQGDSHVSLPSGLSFFLSLRAASTKGWRRSADKLESLVVSIFDVDGRSRESLVIPPTDLGDILGEWLEYRVTFNVTTLQMIVHSHIVIMVWDLPSSVDEEFSLNLAWWTQAAAFQIEDRVDWLWTGVVQCTHGQSYLKWTGSDEYHNEAVVDIVCLRRENPFWSASHEFLEGALVLVQAFEADEDSFRKAVLKYFGRYVNNYPNPENLLENVIARICQNVTQENHLTVAHFLTALFDSPYGRWVPRLDYDEHTNPVSMLLKISKRVPRAVVVAQVIINYCTRLSSLEEDPHFASSLMVPMNELIAQRRTHTELSLGALRRLAFVPVKERSFIVDHHVIAHPPTFSWLFWRPNAKKLYECESPVIELDRTAGTIAHDTDNDLFTRDLYVASFDLLWSASPRPPDLRSADLRSVVERIGASQPQSKSWITAILQIFFLKFRFKSSLAVVPHDFALESLDNPAIAALVEYKWSPYNIIDIVVFTLPLAGSIIQIMNIINQDQNGNTNVLSFSVLFIFLHCLFELRINKNVCQFVTVIIRIMGRIRVFFVVFTAGILAFTIAILHLLRACAVGTCDKAEVVFPSHFFGAFSSTYFFMGGIWDPVSELFGKDNWAFHIMMIVYFFFTTILLLNILIALMNAAFETSDKSWMLVWIENRLHYVHGAENLTYQIPGFRDTHGSFPKEIYYSATLQEVKDYRATYLKNRKESGPGPGEDSAQRLHGQASSAKKMIVAAVGSPLSPSLVRQDSLTPSSEDMVIEKQQQAIQKMTEVQEKTEKRVEELQAQLAEVKELLVRFCKEP</sequence>